<dbReference type="PROSITE" id="PS50878">
    <property type="entry name" value="RT_POL"/>
    <property type="match status" value="1"/>
</dbReference>
<dbReference type="PANTHER" id="PTHR33116:SF86">
    <property type="entry name" value="REVERSE TRANSCRIPTASE DOMAIN-CONTAINING PROTEIN"/>
    <property type="match status" value="1"/>
</dbReference>
<dbReference type="Gramene" id="VVA37202">
    <property type="protein sequence ID" value="VVA37202"/>
    <property type="gene ID" value="Prudul26B025729"/>
</dbReference>
<dbReference type="EMBL" id="CABIKO010000515">
    <property type="protein sequence ID" value="VVA37202.1"/>
    <property type="molecule type" value="Genomic_DNA"/>
</dbReference>
<evidence type="ECO:0000313" key="2">
    <source>
        <dbReference type="EMBL" id="VVA37202.1"/>
    </source>
</evidence>
<reference evidence="3" key="1">
    <citation type="journal article" date="2020" name="Plant J.">
        <title>Transposons played a major role in the diversification between the closely related almond and peach genomes: results from the almond genome sequence.</title>
        <authorList>
            <person name="Alioto T."/>
            <person name="Alexiou K.G."/>
            <person name="Bardil A."/>
            <person name="Barteri F."/>
            <person name="Castanera R."/>
            <person name="Cruz F."/>
            <person name="Dhingra A."/>
            <person name="Duval H."/>
            <person name="Fernandez I Marti A."/>
            <person name="Frias L."/>
            <person name="Galan B."/>
            <person name="Garcia J.L."/>
            <person name="Howad W."/>
            <person name="Gomez-Garrido J."/>
            <person name="Gut M."/>
            <person name="Julca I."/>
            <person name="Morata J."/>
            <person name="Puigdomenech P."/>
            <person name="Ribeca P."/>
            <person name="Rubio Cabetas M.J."/>
            <person name="Vlasova A."/>
            <person name="Wirthensohn M."/>
            <person name="Garcia-Mas J."/>
            <person name="Gabaldon T."/>
            <person name="Casacuberta J.M."/>
            <person name="Arus P."/>
        </authorList>
    </citation>
    <scope>NUCLEOTIDE SEQUENCE [LARGE SCALE GENOMIC DNA]</scope>
    <source>
        <strain evidence="3">cv. Texas</strain>
    </source>
</reference>
<dbReference type="InterPro" id="IPR043502">
    <property type="entry name" value="DNA/RNA_pol_sf"/>
</dbReference>
<dbReference type="Proteomes" id="UP000327085">
    <property type="component" value="Chromosome 1"/>
</dbReference>
<feature type="domain" description="Reverse transcriptase" evidence="1">
    <location>
        <begin position="86"/>
        <end position="363"/>
    </location>
</feature>
<dbReference type="PANTHER" id="PTHR33116">
    <property type="entry name" value="REVERSE TRANSCRIPTASE ZINC-BINDING DOMAIN-CONTAINING PROTEIN-RELATED-RELATED"/>
    <property type="match status" value="1"/>
</dbReference>
<feature type="non-terminal residue" evidence="2">
    <location>
        <position position="1"/>
    </location>
</feature>
<dbReference type="OMA" id="YWRTICN"/>
<dbReference type="AlphaFoldDB" id="A0A5E4GC55"/>
<organism evidence="2 3">
    <name type="scientific">Prunus dulcis</name>
    <name type="common">Almond</name>
    <name type="synonym">Amygdalus dulcis</name>
    <dbReference type="NCBI Taxonomy" id="3755"/>
    <lineage>
        <taxon>Eukaryota</taxon>
        <taxon>Viridiplantae</taxon>
        <taxon>Streptophyta</taxon>
        <taxon>Embryophyta</taxon>
        <taxon>Tracheophyta</taxon>
        <taxon>Spermatophyta</taxon>
        <taxon>Magnoliopsida</taxon>
        <taxon>eudicotyledons</taxon>
        <taxon>Gunneridae</taxon>
        <taxon>Pentapetalae</taxon>
        <taxon>rosids</taxon>
        <taxon>fabids</taxon>
        <taxon>Rosales</taxon>
        <taxon>Rosaceae</taxon>
        <taxon>Amygdaloideae</taxon>
        <taxon>Amygdaleae</taxon>
        <taxon>Prunus</taxon>
    </lineage>
</organism>
<proteinExistence type="predicted"/>
<gene>
    <name evidence="2" type="ORF">ALMOND_2B025729</name>
</gene>
<name>A0A5E4GC55_PRUDU</name>
<dbReference type="InterPro" id="IPR000477">
    <property type="entry name" value="RT_dom"/>
</dbReference>
<evidence type="ECO:0000259" key="1">
    <source>
        <dbReference type="PROSITE" id="PS50878"/>
    </source>
</evidence>
<accession>A0A5E4GC55</accession>
<dbReference type="InParanoid" id="A0A5E4GC55"/>
<evidence type="ECO:0000313" key="3">
    <source>
        <dbReference type="Proteomes" id="UP000327085"/>
    </source>
</evidence>
<dbReference type="CDD" id="cd01650">
    <property type="entry name" value="RT_nLTR_like"/>
    <property type="match status" value="1"/>
</dbReference>
<dbReference type="Pfam" id="PF00078">
    <property type="entry name" value="RVT_1"/>
    <property type="match status" value="1"/>
</dbReference>
<dbReference type="SUPFAM" id="SSF56672">
    <property type="entry name" value="DNA/RNA polymerases"/>
    <property type="match status" value="1"/>
</dbReference>
<sequence length="513" mass="57933">NIFLAFKDLFTSGGTRDWGDILNCVLPVVSNEANVDLCSQITDQEVKDAVFQMGGTKAPGPDGFPGIFYHSYWRTICNDVQGIAADFLRGNTSPIPLNLTHIALIPKIPNPESVSQFRPIGLCNFSYKILSKIMANRLQPDMSNIISSSQNAFIHDNLIIAHEIFHYLKLKKSNKHFNLRVKLDMNKAYDRVEWDFLEAVMLKMGFAESWVNLIMSCVRSVELSVLINGQPGRKFKPSKGLRQGDPILPYLFLIVSDVLSLLIQSAVSNELLQGIKMGNRAPTLSHLMFADDTLIFLKASTQNCKNLVMLLNAYCYASGHQVNFSKSTLFLSPHTPMQLRESLCNIFGMPEVEDPRNYLGLPTVLGRAKKNTLFYIKERILCKVDGWKQQLLSQAGREVLIKAVAQAVPTYPMNIFLLPLTFCKEIDSILARFWWGQTGDRRRVNGMSWESFGNSRRDGGLGFRNTYEFNLALIAKQCWRLVHDPDSLWAQTLKARYFPNTTFLEAKKGGRAS</sequence>
<protein>
    <submittedName>
        <fullName evidence="2">PREDICTED: reverse mRNAase</fullName>
    </submittedName>
</protein>